<protein>
    <recommendedName>
        <fullName evidence="4">Peptidyl-prolyl cis-trans isomerase</fullName>
        <shortName evidence="4">PPIase</shortName>
        <ecNumber evidence="4">5.2.1.8</ecNumber>
    </recommendedName>
</protein>
<comment type="catalytic activity">
    <reaction evidence="4">
        <text>[protein]-peptidylproline (omega=180) = [protein]-peptidylproline (omega=0)</text>
        <dbReference type="Rhea" id="RHEA:16237"/>
        <dbReference type="Rhea" id="RHEA-COMP:10747"/>
        <dbReference type="Rhea" id="RHEA-COMP:10748"/>
        <dbReference type="ChEBI" id="CHEBI:83833"/>
        <dbReference type="ChEBI" id="CHEBI:83834"/>
        <dbReference type="EC" id="5.2.1.8"/>
    </reaction>
</comment>
<evidence type="ECO:0000256" key="4">
    <source>
        <dbReference type="RuleBase" id="RU363019"/>
    </source>
</evidence>
<dbReference type="PROSITE" id="PS50072">
    <property type="entry name" value="CSA_PPIASE_2"/>
    <property type="match status" value="1"/>
</dbReference>
<dbReference type="EMBL" id="CAADFA010000060">
    <property type="protein sequence ID" value="VFJ48521.1"/>
    <property type="molecule type" value="Genomic_DNA"/>
</dbReference>
<dbReference type="EC" id="5.2.1.8" evidence="4"/>
<dbReference type="Gene3D" id="2.40.100.10">
    <property type="entry name" value="Cyclophilin-like"/>
    <property type="match status" value="1"/>
</dbReference>
<comment type="function">
    <text evidence="4">PPIases accelerate the folding of proteins. It catalyzes the cis-trans isomerization of proline imidic peptide bonds in oligopeptides.</text>
</comment>
<gene>
    <name evidence="6" type="ORF">BECKFM1743C_GA0114222_100609</name>
</gene>
<dbReference type="InterPro" id="IPR002130">
    <property type="entry name" value="Cyclophilin-type_PPIase_dom"/>
</dbReference>
<dbReference type="InterPro" id="IPR044665">
    <property type="entry name" value="E_coli_cyclophilin_A-like"/>
</dbReference>
<dbReference type="SUPFAM" id="SSF50891">
    <property type="entry name" value="Cyclophilin-like"/>
    <property type="match status" value="1"/>
</dbReference>
<name>A0A450S967_9GAMM</name>
<evidence type="ECO:0000256" key="2">
    <source>
        <dbReference type="ARBA" id="ARBA00023110"/>
    </source>
</evidence>
<evidence type="ECO:0000313" key="6">
    <source>
        <dbReference type="EMBL" id="VFJ48521.1"/>
    </source>
</evidence>
<reference evidence="6" key="1">
    <citation type="submission" date="2019-02" db="EMBL/GenBank/DDBJ databases">
        <authorList>
            <person name="Gruber-Vodicka R. H."/>
            <person name="Seah K. B. B."/>
        </authorList>
    </citation>
    <scope>NUCLEOTIDE SEQUENCE</scope>
    <source>
        <strain evidence="6">BECK_BZ165</strain>
    </source>
</reference>
<feature type="domain" description="PPIase cyclophilin-type" evidence="5">
    <location>
        <begin position="95"/>
        <end position="251"/>
    </location>
</feature>
<dbReference type="AlphaFoldDB" id="A0A450S967"/>
<dbReference type="InterPro" id="IPR029000">
    <property type="entry name" value="Cyclophilin-like_dom_sf"/>
</dbReference>
<dbReference type="GO" id="GO:0006457">
    <property type="term" value="P:protein folding"/>
    <property type="evidence" value="ECO:0007669"/>
    <property type="project" value="InterPro"/>
</dbReference>
<dbReference type="GO" id="GO:0003755">
    <property type="term" value="F:peptidyl-prolyl cis-trans isomerase activity"/>
    <property type="evidence" value="ECO:0007669"/>
    <property type="project" value="UniProtKB-UniRule"/>
</dbReference>
<evidence type="ECO:0000256" key="1">
    <source>
        <dbReference type="ARBA" id="ARBA00007365"/>
    </source>
</evidence>
<dbReference type="Pfam" id="PF00160">
    <property type="entry name" value="Pro_isomerase"/>
    <property type="match status" value="1"/>
</dbReference>
<sequence>MLDWSEAKPRQRYIRRDILVKKRFPLLFLFSVFALWCSIGMTQPHGRIPDAPVPRDGQPSRLYLSALDEEERPNTLEEEIKTMQNAKKTTVRLKTNLGEMAILLHEREAPETVANFLRYVQEGFYDGTIFHRVIPKFMIQGGGFKPGMVEKETAAAIRNEADNGLANEKGTIAMARTSDPHSATSQFFINASDNDFLDYKSPTSAGWGYCVFGKLVEGEAVLDAINQVSTGSFRGYDDVPVDDVILEKVTLDQ</sequence>
<keyword evidence="3 4" id="KW-0413">Isomerase</keyword>
<organism evidence="6">
    <name type="scientific">Candidatus Kentrum sp. FM</name>
    <dbReference type="NCBI Taxonomy" id="2126340"/>
    <lineage>
        <taxon>Bacteria</taxon>
        <taxon>Pseudomonadati</taxon>
        <taxon>Pseudomonadota</taxon>
        <taxon>Gammaproteobacteria</taxon>
        <taxon>Candidatus Kentrum</taxon>
    </lineage>
</organism>
<dbReference type="InterPro" id="IPR020892">
    <property type="entry name" value="Cyclophilin-type_PPIase_CS"/>
</dbReference>
<dbReference type="CDD" id="cd01920">
    <property type="entry name" value="cyclophilin_EcCYP_like"/>
    <property type="match status" value="1"/>
</dbReference>
<dbReference type="PRINTS" id="PR00153">
    <property type="entry name" value="CSAPPISMRASE"/>
</dbReference>
<proteinExistence type="inferred from homology"/>
<dbReference type="PROSITE" id="PS00170">
    <property type="entry name" value="CSA_PPIASE_1"/>
    <property type="match status" value="1"/>
</dbReference>
<evidence type="ECO:0000256" key="3">
    <source>
        <dbReference type="ARBA" id="ARBA00023235"/>
    </source>
</evidence>
<accession>A0A450S967</accession>
<comment type="similarity">
    <text evidence="1 4">Belongs to the cyclophilin-type PPIase family.</text>
</comment>
<evidence type="ECO:0000259" key="5">
    <source>
        <dbReference type="PROSITE" id="PS50072"/>
    </source>
</evidence>
<keyword evidence="2 4" id="KW-0697">Rotamase</keyword>
<dbReference type="PANTHER" id="PTHR43246">
    <property type="entry name" value="PEPTIDYL-PROLYL CIS-TRANS ISOMERASE CYP38, CHLOROPLASTIC"/>
    <property type="match status" value="1"/>
</dbReference>